<dbReference type="Pfam" id="PF01252">
    <property type="entry name" value="Peptidase_A8"/>
    <property type="match status" value="1"/>
</dbReference>
<feature type="transmembrane region" description="Helical" evidence="9">
    <location>
        <begin position="90"/>
        <end position="107"/>
    </location>
</feature>
<dbReference type="PRINTS" id="PR00781">
    <property type="entry name" value="LIPOSIGPTASE"/>
</dbReference>
<dbReference type="EC" id="3.4.23.36" evidence="9"/>
<dbReference type="PROSITE" id="PS00855">
    <property type="entry name" value="SPASE_II"/>
    <property type="match status" value="1"/>
</dbReference>
<dbReference type="PANTHER" id="PTHR33695:SF1">
    <property type="entry name" value="LIPOPROTEIN SIGNAL PEPTIDASE"/>
    <property type="match status" value="1"/>
</dbReference>
<dbReference type="GO" id="GO:0004190">
    <property type="term" value="F:aspartic-type endopeptidase activity"/>
    <property type="evidence" value="ECO:0007669"/>
    <property type="project" value="UniProtKB-UniRule"/>
</dbReference>
<dbReference type="UniPathway" id="UPA00665"/>
<evidence type="ECO:0000256" key="9">
    <source>
        <dbReference type="HAMAP-Rule" id="MF_00161"/>
    </source>
</evidence>
<evidence type="ECO:0000256" key="11">
    <source>
        <dbReference type="RuleBase" id="RU004181"/>
    </source>
</evidence>
<feature type="transmembrane region" description="Helical" evidence="9">
    <location>
        <begin position="60"/>
        <end position="78"/>
    </location>
</feature>
<comment type="pathway">
    <text evidence="9">Protein modification; lipoprotein biosynthesis (signal peptide cleavage).</text>
</comment>
<evidence type="ECO:0000256" key="5">
    <source>
        <dbReference type="ARBA" id="ARBA00022750"/>
    </source>
</evidence>
<keyword evidence="7 9" id="KW-1133">Transmembrane helix</keyword>
<keyword evidence="3 9" id="KW-0645">Protease</keyword>
<dbReference type="GO" id="GO:0005886">
    <property type="term" value="C:plasma membrane"/>
    <property type="evidence" value="ECO:0007669"/>
    <property type="project" value="UniProtKB-SubCell"/>
</dbReference>
<keyword evidence="4 9" id="KW-0812">Transmembrane</keyword>
<dbReference type="EMBL" id="NQJD01000024">
    <property type="protein sequence ID" value="TAA74509.1"/>
    <property type="molecule type" value="Genomic_DNA"/>
</dbReference>
<reference evidence="12" key="1">
    <citation type="submission" date="2017-07" db="EMBL/GenBank/DDBJ databases">
        <title>The cable genome - Insights into the physiology and evolution of filamentous bacteria capable of sulfide oxidation via long distance electron transfer.</title>
        <authorList>
            <person name="Thorup C."/>
            <person name="Bjerg J.T."/>
            <person name="Schreiber L."/>
            <person name="Nielsen L.P."/>
            <person name="Kjeldsen K.U."/>
            <person name="Boesen T."/>
            <person name="Boggild A."/>
            <person name="Meysman F."/>
            <person name="Geelhoed J."/>
            <person name="Schramm A."/>
        </authorList>
    </citation>
    <scope>NUCLEOTIDE SEQUENCE [LARGE SCALE GENOMIC DNA]</scope>
    <source>
        <strain evidence="12">GS</strain>
    </source>
</reference>
<evidence type="ECO:0000256" key="6">
    <source>
        <dbReference type="ARBA" id="ARBA00022801"/>
    </source>
</evidence>
<dbReference type="HAMAP" id="MF_00161">
    <property type="entry name" value="LspA"/>
    <property type="match status" value="1"/>
</dbReference>
<organism evidence="12 13">
    <name type="scientific">Candidatus Electronema aureum</name>
    <dbReference type="NCBI Taxonomy" id="2005002"/>
    <lineage>
        <taxon>Bacteria</taxon>
        <taxon>Pseudomonadati</taxon>
        <taxon>Thermodesulfobacteriota</taxon>
        <taxon>Desulfobulbia</taxon>
        <taxon>Desulfobulbales</taxon>
        <taxon>Desulfobulbaceae</taxon>
        <taxon>Candidatus Electronema</taxon>
    </lineage>
</organism>
<accession>A0A521G0F3</accession>
<keyword evidence="8 9" id="KW-0472">Membrane</keyword>
<dbReference type="PANTHER" id="PTHR33695">
    <property type="entry name" value="LIPOPROTEIN SIGNAL PEPTIDASE"/>
    <property type="match status" value="1"/>
</dbReference>
<feature type="transmembrane region" description="Helical" evidence="9">
    <location>
        <begin position="127"/>
        <end position="151"/>
    </location>
</feature>
<comment type="caution">
    <text evidence="9">Lacks conserved residue(s) required for the propagation of feature annotation.</text>
</comment>
<comment type="similarity">
    <text evidence="1 9 11">Belongs to the peptidase A8 family.</text>
</comment>
<dbReference type="NCBIfam" id="TIGR00077">
    <property type="entry name" value="lspA"/>
    <property type="match status" value="1"/>
</dbReference>
<proteinExistence type="inferred from homology"/>
<feature type="active site" evidence="9">
    <location>
        <position position="117"/>
    </location>
</feature>
<protein>
    <recommendedName>
        <fullName evidence="9">Lipoprotein signal peptidase</fullName>
        <ecNumber evidence="9">3.4.23.36</ecNumber>
    </recommendedName>
    <alternativeName>
        <fullName evidence="9">Prolipoprotein signal peptidase</fullName>
    </alternativeName>
    <alternativeName>
        <fullName evidence="9">Signal peptidase II</fullName>
        <shortName evidence="9">SPase II</shortName>
    </alternativeName>
</protein>
<keyword evidence="5 9" id="KW-0064">Aspartyl protease</keyword>
<evidence type="ECO:0000313" key="13">
    <source>
        <dbReference type="Proteomes" id="UP000316238"/>
    </source>
</evidence>
<evidence type="ECO:0000256" key="8">
    <source>
        <dbReference type="ARBA" id="ARBA00023136"/>
    </source>
</evidence>
<feature type="active site" evidence="9">
    <location>
        <position position="135"/>
    </location>
</feature>
<dbReference type="AlphaFoldDB" id="A0A521G0F3"/>
<gene>
    <name evidence="9" type="primary">lspA</name>
    <name evidence="12" type="ORF">CDV28_12412</name>
</gene>
<keyword evidence="6 9" id="KW-0378">Hydrolase</keyword>
<evidence type="ECO:0000256" key="1">
    <source>
        <dbReference type="ARBA" id="ARBA00006139"/>
    </source>
</evidence>
<keyword evidence="2 9" id="KW-1003">Cell membrane</keyword>
<dbReference type="InterPro" id="IPR001872">
    <property type="entry name" value="Peptidase_A8"/>
</dbReference>
<dbReference type="GO" id="GO:0006508">
    <property type="term" value="P:proteolysis"/>
    <property type="evidence" value="ECO:0007669"/>
    <property type="project" value="UniProtKB-KW"/>
</dbReference>
<evidence type="ECO:0000256" key="3">
    <source>
        <dbReference type="ARBA" id="ARBA00022670"/>
    </source>
</evidence>
<evidence type="ECO:0000313" key="12">
    <source>
        <dbReference type="EMBL" id="TAA74509.1"/>
    </source>
</evidence>
<comment type="catalytic activity">
    <reaction evidence="9 10">
        <text>Release of signal peptides from bacterial membrane prolipoproteins. Hydrolyzes -Xaa-Yaa-Zaa-|-(S,diacylglyceryl)Cys-, in which Xaa is hydrophobic (preferably Leu), and Yaa (Ala or Ser) and Zaa (Gly or Ala) have small, neutral side chains.</text>
        <dbReference type="EC" id="3.4.23.36"/>
    </reaction>
</comment>
<evidence type="ECO:0000256" key="4">
    <source>
        <dbReference type="ARBA" id="ARBA00022692"/>
    </source>
</evidence>
<comment type="subcellular location">
    <subcellularLocation>
        <location evidence="9">Cell membrane</location>
        <topology evidence="9">Multi-pass membrane protein</topology>
    </subcellularLocation>
</comment>
<comment type="caution">
    <text evidence="12">The sequence shown here is derived from an EMBL/GenBank/DDBJ whole genome shotgun (WGS) entry which is preliminary data.</text>
</comment>
<evidence type="ECO:0000256" key="2">
    <source>
        <dbReference type="ARBA" id="ARBA00022475"/>
    </source>
</evidence>
<dbReference type="Proteomes" id="UP000316238">
    <property type="component" value="Unassembled WGS sequence"/>
</dbReference>
<name>A0A521G0F3_9BACT</name>
<comment type="function">
    <text evidence="9 10">This protein specifically catalyzes the removal of signal peptides from prolipoproteins.</text>
</comment>
<evidence type="ECO:0000256" key="10">
    <source>
        <dbReference type="RuleBase" id="RU000594"/>
    </source>
</evidence>
<keyword evidence="13" id="KW-1185">Reference proteome</keyword>
<sequence length="163" mass="18180">MLRFLLIMLLVVISDQLTKLWIVENFALHDSMPVIPGFFNLVLVHNTGAAFGMLSNMPLLWRQVFFVGVASTALIVMVLMQRRLGQQNPLYAVSFGLISGGAVGNVIDRLKQGSVIDFLDFHIKEHHWPAFNVADSGITVGVGLFLLIQYLEQRADTRQQKAA</sequence>
<evidence type="ECO:0000256" key="7">
    <source>
        <dbReference type="ARBA" id="ARBA00022989"/>
    </source>
</evidence>